<evidence type="ECO:0000256" key="2">
    <source>
        <dbReference type="ARBA" id="ARBA00001947"/>
    </source>
</evidence>
<keyword evidence="8" id="KW-0479">Metal-binding</keyword>
<dbReference type="CDD" id="cd09603">
    <property type="entry name" value="M1_APN_like"/>
    <property type="match status" value="1"/>
</dbReference>
<dbReference type="Gene3D" id="1.25.10.10">
    <property type="entry name" value="Leucine-rich Repeat Variant"/>
    <property type="match status" value="1"/>
</dbReference>
<dbReference type="GO" id="GO:0005615">
    <property type="term" value="C:extracellular space"/>
    <property type="evidence" value="ECO:0007669"/>
    <property type="project" value="TreeGrafter"/>
</dbReference>
<dbReference type="GO" id="GO:0042277">
    <property type="term" value="F:peptide binding"/>
    <property type="evidence" value="ECO:0007669"/>
    <property type="project" value="TreeGrafter"/>
</dbReference>
<keyword evidence="9" id="KW-0378">Hydrolase</keyword>
<dbReference type="Pfam" id="PF17900">
    <property type="entry name" value="Peptidase_M1_N"/>
    <property type="match status" value="1"/>
</dbReference>
<evidence type="ECO:0000313" key="15">
    <source>
        <dbReference type="Proteomes" id="UP000673975"/>
    </source>
</evidence>
<keyword evidence="15" id="KW-1185">Reference proteome</keyword>
<dbReference type="InterPro" id="IPR042097">
    <property type="entry name" value="Aminopeptidase_N-like_N_sf"/>
</dbReference>
<dbReference type="InterPro" id="IPR014782">
    <property type="entry name" value="Peptidase_M1_dom"/>
</dbReference>
<comment type="similarity">
    <text evidence="3">Belongs to the peptidase M1 family.</text>
</comment>
<dbReference type="InterPro" id="IPR016024">
    <property type="entry name" value="ARM-type_fold"/>
</dbReference>
<evidence type="ECO:0000256" key="10">
    <source>
        <dbReference type="ARBA" id="ARBA00022833"/>
    </source>
</evidence>
<accession>A0A8J7UUG1</accession>
<dbReference type="GO" id="GO:0008270">
    <property type="term" value="F:zinc ion binding"/>
    <property type="evidence" value="ECO:0007669"/>
    <property type="project" value="InterPro"/>
</dbReference>
<evidence type="ECO:0000256" key="8">
    <source>
        <dbReference type="ARBA" id="ARBA00022723"/>
    </source>
</evidence>
<dbReference type="GO" id="GO:0016285">
    <property type="term" value="F:alanyl aminopeptidase activity"/>
    <property type="evidence" value="ECO:0007669"/>
    <property type="project" value="UniProtKB-EC"/>
</dbReference>
<dbReference type="GO" id="GO:0070006">
    <property type="term" value="F:metalloaminopeptidase activity"/>
    <property type="evidence" value="ECO:0007669"/>
    <property type="project" value="TreeGrafter"/>
</dbReference>
<gene>
    <name evidence="14" type="ORF">NATSA_06955</name>
</gene>
<evidence type="ECO:0000256" key="1">
    <source>
        <dbReference type="ARBA" id="ARBA00000098"/>
    </source>
</evidence>
<keyword evidence="10" id="KW-0862">Zinc</keyword>
<dbReference type="SUPFAM" id="SSF48371">
    <property type="entry name" value="ARM repeat"/>
    <property type="match status" value="1"/>
</dbReference>
<evidence type="ECO:0000256" key="3">
    <source>
        <dbReference type="ARBA" id="ARBA00010136"/>
    </source>
</evidence>
<dbReference type="Proteomes" id="UP000673975">
    <property type="component" value="Unassembled WGS sequence"/>
</dbReference>
<dbReference type="Gene3D" id="1.10.390.10">
    <property type="entry name" value="Neutral Protease Domain 2"/>
    <property type="match status" value="1"/>
</dbReference>
<comment type="catalytic activity">
    <reaction evidence="1">
        <text>Release of an N-terminal amino acid, Xaa-|-Yaa- from a peptide, amide or arylamide. Xaa is preferably Ala, but may be most amino acids including Pro (slow action). When a terminal hydrophobic residue is followed by a prolyl residue, the two may be released as an intact Xaa-Pro dipeptide.</text>
        <dbReference type="EC" id="3.4.11.2"/>
    </reaction>
</comment>
<evidence type="ECO:0000256" key="5">
    <source>
        <dbReference type="ARBA" id="ARBA00015611"/>
    </source>
</evidence>
<evidence type="ECO:0000256" key="4">
    <source>
        <dbReference type="ARBA" id="ARBA00012564"/>
    </source>
</evidence>
<proteinExistence type="inferred from homology"/>
<dbReference type="EMBL" id="JAFIDN010000004">
    <property type="protein sequence ID" value="MBP3192395.1"/>
    <property type="molecule type" value="Genomic_DNA"/>
</dbReference>
<dbReference type="PRINTS" id="PR00756">
    <property type="entry name" value="ALADIPTASE"/>
</dbReference>
<dbReference type="GO" id="GO:0043171">
    <property type="term" value="P:peptide catabolic process"/>
    <property type="evidence" value="ECO:0007669"/>
    <property type="project" value="TreeGrafter"/>
</dbReference>
<dbReference type="Pfam" id="PF01433">
    <property type="entry name" value="Peptidase_M1"/>
    <property type="match status" value="1"/>
</dbReference>
<dbReference type="RefSeq" id="WP_210511296.1">
    <property type="nucleotide sequence ID" value="NZ_JAFIDN010000004.1"/>
</dbReference>
<dbReference type="InterPro" id="IPR045357">
    <property type="entry name" value="Aminopeptidase_N-like_N"/>
</dbReference>
<sequence length="869" mass="100929">MKPVARNLIGEINKPIFIAFNNIKGKNALLPLLILVFLSVSSCGPFVTPAADPDAPEEPDWIIPEGPVQELRELTWDLHHQKLWVRFNFEREQVIGQTEMLFTSDMKQDELIFDAKTMEFDSVYDVRSNQKFEYRQDSAIVTVDLGSEFEEGDTLVLGIDFVSSPPERGLYFVNPRGEDPVKPTQVWTLGQPEDNSFWFPTIDHPAERATQETWITVPPHFKTLSNGLMKESRMEPGDSLRTDYWRLNQPHTPYLFVLAVGEYDIVEELEGDILYRYYVEPEFAATVDRIYENTADMILYSEKKTGIAYPWDPVYSQAPVHDFIARGMENTTATLLYDAVQFDERAARDLSNQDLIMHEIIHQWLGNLVTAKNWANLPLNEGFANYFESSYRLHNNGRDSYLWKNQNDRITYFNEAEDYRRPVIFNQYQVPEDMYDRHTYQKSGQILRMLHDYLGDETWWEAVRTYVEKFSFDAVDVYDLQQVYEDVSETDLDWFFKQWFHEPGHPSLEKEVSIRGNSAEMTVYQVQDTARQPVYRLHPEVLIKAEDGSFVEKVKIEEMVETFSFEADSEITDVIIDPDRVQLAEYYIDPELDQLKHRLDDDRLLVRSEALALLPEYLENADVREIIARMAREDEFWGIRMTAFETVSETAGYFTERQALDLALHAIFDNEKRYEVRSQALEILPGLALDDEEMRLSVQKHLISMMEDTSYFVSADAIALTGELFPEEAAELVSAYKGQSSYQNVIKNAVVDALIMSDTDESREMLMMLADEPGDFRYSYDALSHLSALIPEMDETMRQEIQPLFMERIGDPYANYRMLAYQAVVELGVIEALDDLEQAADRYGISEEEKSEIRRAIRVLEFERNELDG</sequence>
<evidence type="ECO:0000256" key="7">
    <source>
        <dbReference type="ARBA" id="ARBA00022670"/>
    </source>
</evidence>
<keyword evidence="6" id="KW-0031">Aminopeptidase</keyword>
<dbReference type="EC" id="3.4.11.2" evidence="4"/>
<dbReference type="GO" id="GO:0016020">
    <property type="term" value="C:membrane"/>
    <property type="evidence" value="ECO:0007669"/>
    <property type="project" value="TreeGrafter"/>
</dbReference>
<comment type="cofactor">
    <cofactor evidence="2">
        <name>Zn(2+)</name>
        <dbReference type="ChEBI" id="CHEBI:29105"/>
    </cofactor>
</comment>
<name>A0A8J7UUG1_9BACT</name>
<comment type="caution">
    <text evidence="14">The sequence shown here is derived from an EMBL/GenBank/DDBJ whole genome shotgun (WGS) entry which is preliminary data.</text>
</comment>
<dbReference type="GO" id="GO:0005737">
    <property type="term" value="C:cytoplasm"/>
    <property type="evidence" value="ECO:0007669"/>
    <property type="project" value="TreeGrafter"/>
</dbReference>
<dbReference type="PANTHER" id="PTHR11533">
    <property type="entry name" value="PROTEASE M1 ZINC METALLOPROTEASE"/>
    <property type="match status" value="1"/>
</dbReference>
<organism evidence="14 15">
    <name type="scientific">Natronogracilivirga saccharolytica</name>
    <dbReference type="NCBI Taxonomy" id="2812953"/>
    <lineage>
        <taxon>Bacteria</taxon>
        <taxon>Pseudomonadati</taxon>
        <taxon>Balneolota</taxon>
        <taxon>Balneolia</taxon>
        <taxon>Balneolales</taxon>
        <taxon>Cyclonatronaceae</taxon>
        <taxon>Natronogracilivirga</taxon>
    </lineage>
</organism>
<dbReference type="AlphaFoldDB" id="A0A8J7UUG1"/>
<dbReference type="InterPro" id="IPR001930">
    <property type="entry name" value="Peptidase_M1"/>
</dbReference>
<protein>
    <recommendedName>
        <fullName evidence="5">Aminopeptidase N</fullName>
        <ecNumber evidence="4">3.4.11.2</ecNumber>
    </recommendedName>
</protein>
<dbReference type="GO" id="GO:0006508">
    <property type="term" value="P:proteolysis"/>
    <property type="evidence" value="ECO:0007669"/>
    <property type="project" value="UniProtKB-KW"/>
</dbReference>
<dbReference type="PANTHER" id="PTHR11533:SF174">
    <property type="entry name" value="PUROMYCIN-SENSITIVE AMINOPEPTIDASE-RELATED"/>
    <property type="match status" value="1"/>
</dbReference>
<evidence type="ECO:0000256" key="6">
    <source>
        <dbReference type="ARBA" id="ARBA00022438"/>
    </source>
</evidence>
<dbReference type="InterPro" id="IPR050344">
    <property type="entry name" value="Peptidase_M1_aminopeptidases"/>
</dbReference>
<keyword evidence="11" id="KW-0482">Metalloprotease</keyword>
<evidence type="ECO:0000313" key="14">
    <source>
        <dbReference type="EMBL" id="MBP3192395.1"/>
    </source>
</evidence>
<dbReference type="InterPro" id="IPR011989">
    <property type="entry name" value="ARM-like"/>
</dbReference>
<feature type="domain" description="Peptidase M1 membrane alanine aminopeptidase" evidence="12">
    <location>
        <begin position="291"/>
        <end position="499"/>
    </location>
</feature>
<dbReference type="SUPFAM" id="SSF63737">
    <property type="entry name" value="Leukotriene A4 hydrolase N-terminal domain"/>
    <property type="match status" value="1"/>
</dbReference>
<evidence type="ECO:0000256" key="9">
    <source>
        <dbReference type="ARBA" id="ARBA00022801"/>
    </source>
</evidence>
<keyword evidence="7" id="KW-0645">Protease</keyword>
<evidence type="ECO:0000259" key="13">
    <source>
        <dbReference type="Pfam" id="PF17900"/>
    </source>
</evidence>
<dbReference type="InterPro" id="IPR027268">
    <property type="entry name" value="Peptidase_M4/M1_CTD_sf"/>
</dbReference>
<feature type="domain" description="Aminopeptidase N-like N-terminal" evidence="13">
    <location>
        <begin position="80"/>
        <end position="255"/>
    </location>
</feature>
<dbReference type="SUPFAM" id="SSF55486">
    <property type="entry name" value="Metalloproteases ('zincins'), catalytic domain"/>
    <property type="match status" value="1"/>
</dbReference>
<evidence type="ECO:0000259" key="12">
    <source>
        <dbReference type="Pfam" id="PF01433"/>
    </source>
</evidence>
<dbReference type="Gene3D" id="2.60.40.1730">
    <property type="entry name" value="tricorn interacting facor f3 domain"/>
    <property type="match status" value="1"/>
</dbReference>
<evidence type="ECO:0000256" key="11">
    <source>
        <dbReference type="ARBA" id="ARBA00023049"/>
    </source>
</evidence>
<reference evidence="14" key="1">
    <citation type="submission" date="2021-02" db="EMBL/GenBank/DDBJ databases">
        <title>Natronogracilivirga saccharolytica gen. nov. sp. nov. a new anaerobic, haloalkiliphilic carbohydrate-fermenting bacterium from soda lake and proposing of Cyclonatronumiaceae fam. nov. in the phylum Balneolaeota.</title>
        <authorList>
            <person name="Zhilina T.N."/>
            <person name="Sorokin D.Y."/>
            <person name="Zavarzina D.G."/>
            <person name="Toshchakov S.V."/>
            <person name="Kublanov I.V."/>
        </authorList>
    </citation>
    <scope>NUCLEOTIDE SEQUENCE</scope>
    <source>
        <strain evidence="14">Z-1702</strain>
    </source>
</reference>